<comment type="subcellular location">
    <subcellularLocation>
        <location evidence="1">Cell membrane</location>
        <topology evidence="1">Multi-pass membrane protein</topology>
    </subcellularLocation>
</comment>
<accession>A0ABT5KC62</accession>
<keyword evidence="6 7" id="KW-0472">Membrane</keyword>
<keyword evidence="4 7" id="KW-0812">Transmembrane</keyword>
<feature type="transmembrane region" description="Helical" evidence="7">
    <location>
        <begin position="169"/>
        <end position="187"/>
    </location>
</feature>
<evidence type="ECO:0000313" key="10">
    <source>
        <dbReference type="Proteomes" id="UP001221189"/>
    </source>
</evidence>
<feature type="domain" description="Glycine transporter" evidence="8">
    <location>
        <begin position="18"/>
        <end position="92"/>
    </location>
</feature>
<dbReference type="EMBL" id="JAQQXT010000004">
    <property type="protein sequence ID" value="MDC8771530.1"/>
    <property type="molecule type" value="Genomic_DNA"/>
</dbReference>
<keyword evidence="10" id="KW-1185">Reference proteome</keyword>
<name>A0ABT5KC62_9BURK</name>
<gene>
    <name evidence="9" type="ORF">PRZ03_08085</name>
</gene>
<comment type="caution">
    <text evidence="9">The sequence shown here is derived from an EMBL/GenBank/DDBJ whole genome shotgun (WGS) entry which is preliminary data.</text>
</comment>
<dbReference type="PANTHER" id="PTHR30506:SF3">
    <property type="entry name" value="UPF0126 INNER MEMBRANE PROTEIN YADS-RELATED"/>
    <property type="match status" value="1"/>
</dbReference>
<evidence type="ECO:0000256" key="5">
    <source>
        <dbReference type="ARBA" id="ARBA00022989"/>
    </source>
</evidence>
<dbReference type="Pfam" id="PF03458">
    <property type="entry name" value="Gly_transporter"/>
    <property type="match status" value="2"/>
</dbReference>
<dbReference type="Proteomes" id="UP001221189">
    <property type="component" value="Unassembled WGS sequence"/>
</dbReference>
<protein>
    <submittedName>
        <fullName evidence="9">Trimeric intracellular cation channel family protein</fullName>
    </submittedName>
</protein>
<evidence type="ECO:0000313" key="9">
    <source>
        <dbReference type="EMBL" id="MDC8771530.1"/>
    </source>
</evidence>
<sequence>MSNSPNESLTPKARVVLYWMDLAGVAVFAISGALAAMQARLDLFGVLVLAAITAIGGGTLRDMLLGRHPIFWMRDTRYIKVIGLTAMLTALATQMASGWGQVLQTGNGALLIADTLGLALFALCGAEIAEEAGKPRLVVVLLGTITASGGGVLRDLMTGQVPLLLRRDIYASAAIGGISAYLLLRALGVPRQLAFFAGMLTVVALRLAALHYGWQLPAPQLSQ</sequence>
<keyword evidence="3" id="KW-1003">Cell membrane</keyword>
<evidence type="ECO:0000256" key="6">
    <source>
        <dbReference type="ARBA" id="ARBA00023136"/>
    </source>
</evidence>
<evidence type="ECO:0000256" key="2">
    <source>
        <dbReference type="ARBA" id="ARBA00008193"/>
    </source>
</evidence>
<feature type="transmembrane region" description="Helical" evidence="7">
    <location>
        <begin position="43"/>
        <end position="60"/>
    </location>
</feature>
<evidence type="ECO:0000256" key="7">
    <source>
        <dbReference type="SAM" id="Phobius"/>
    </source>
</evidence>
<comment type="similarity">
    <text evidence="2">Belongs to the UPF0126 family.</text>
</comment>
<feature type="transmembrane region" description="Helical" evidence="7">
    <location>
        <begin position="108"/>
        <end position="126"/>
    </location>
</feature>
<evidence type="ECO:0000256" key="4">
    <source>
        <dbReference type="ARBA" id="ARBA00022692"/>
    </source>
</evidence>
<feature type="domain" description="Glycine transporter" evidence="8">
    <location>
        <begin position="112"/>
        <end position="185"/>
    </location>
</feature>
<organism evidence="9 10">
    <name type="scientific">Roseateles albus</name>
    <dbReference type="NCBI Taxonomy" id="2987525"/>
    <lineage>
        <taxon>Bacteria</taxon>
        <taxon>Pseudomonadati</taxon>
        <taxon>Pseudomonadota</taxon>
        <taxon>Betaproteobacteria</taxon>
        <taxon>Burkholderiales</taxon>
        <taxon>Sphaerotilaceae</taxon>
        <taxon>Roseateles</taxon>
    </lineage>
</organism>
<evidence type="ECO:0000256" key="1">
    <source>
        <dbReference type="ARBA" id="ARBA00004651"/>
    </source>
</evidence>
<evidence type="ECO:0000256" key="3">
    <source>
        <dbReference type="ARBA" id="ARBA00022475"/>
    </source>
</evidence>
<dbReference type="PANTHER" id="PTHR30506">
    <property type="entry name" value="INNER MEMBRANE PROTEIN"/>
    <property type="match status" value="1"/>
</dbReference>
<reference evidence="9 10" key="1">
    <citation type="submission" date="2022-10" db="EMBL/GenBank/DDBJ databases">
        <title>Paucibacter sp. hw1 Genome sequencing.</title>
        <authorList>
            <person name="Park S."/>
        </authorList>
    </citation>
    <scope>NUCLEOTIDE SEQUENCE [LARGE SCALE GENOMIC DNA]</scope>
    <source>
        <strain evidence="10">hw1</strain>
    </source>
</reference>
<feature type="transmembrane region" description="Helical" evidence="7">
    <location>
        <begin position="194"/>
        <end position="214"/>
    </location>
</feature>
<dbReference type="RefSeq" id="WP_263533696.1">
    <property type="nucleotide sequence ID" value="NZ_JAQQXT010000004.1"/>
</dbReference>
<feature type="transmembrane region" description="Helical" evidence="7">
    <location>
        <begin position="16"/>
        <end position="37"/>
    </location>
</feature>
<feature type="transmembrane region" description="Helical" evidence="7">
    <location>
        <begin position="138"/>
        <end position="157"/>
    </location>
</feature>
<dbReference type="InterPro" id="IPR005115">
    <property type="entry name" value="Gly_transporter"/>
</dbReference>
<evidence type="ECO:0000259" key="8">
    <source>
        <dbReference type="Pfam" id="PF03458"/>
    </source>
</evidence>
<proteinExistence type="inferred from homology"/>
<keyword evidence="5 7" id="KW-1133">Transmembrane helix</keyword>